<dbReference type="SUPFAM" id="SSF88659">
    <property type="entry name" value="Sigma3 and sigma4 domains of RNA polymerase sigma factors"/>
    <property type="match status" value="1"/>
</dbReference>
<dbReference type="CDD" id="cd06171">
    <property type="entry name" value="Sigma70_r4"/>
    <property type="match status" value="1"/>
</dbReference>
<evidence type="ECO:0000256" key="1">
    <source>
        <dbReference type="ARBA" id="ARBA00010641"/>
    </source>
</evidence>
<dbReference type="InterPro" id="IPR013249">
    <property type="entry name" value="RNA_pol_sigma70_r4_t2"/>
</dbReference>
<feature type="domain" description="RNA polymerase sigma factor 70 region 4 type 2" evidence="7">
    <location>
        <begin position="123"/>
        <end position="173"/>
    </location>
</feature>
<comment type="similarity">
    <text evidence="1">Belongs to the sigma-70 factor family. ECF subfamily.</text>
</comment>
<dbReference type="Pfam" id="PF04542">
    <property type="entry name" value="Sigma70_r2"/>
    <property type="match status" value="1"/>
</dbReference>
<evidence type="ECO:0000256" key="4">
    <source>
        <dbReference type="ARBA" id="ARBA00023125"/>
    </source>
</evidence>
<protein>
    <submittedName>
        <fullName evidence="8">RNA polymerase, sigma-24 subunit, ECF subfamily</fullName>
    </submittedName>
</protein>
<dbReference type="InterPro" id="IPR007627">
    <property type="entry name" value="RNA_pol_sigma70_r2"/>
</dbReference>
<organism evidence="8 9">
    <name type="scientific">Pedosphaera parvula (strain Ellin514)</name>
    <dbReference type="NCBI Taxonomy" id="320771"/>
    <lineage>
        <taxon>Bacteria</taxon>
        <taxon>Pseudomonadati</taxon>
        <taxon>Verrucomicrobiota</taxon>
        <taxon>Pedosphaerae</taxon>
        <taxon>Pedosphaerales</taxon>
        <taxon>Pedosphaeraceae</taxon>
        <taxon>Pedosphaera</taxon>
    </lineage>
</organism>
<proteinExistence type="inferred from homology"/>
<dbReference type="GO" id="GO:0016987">
    <property type="term" value="F:sigma factor activity"/>
    <property type="evidence" value="ECO:0007669"/>
    <property type="project" value="UniProtKB-KW"/>
</dbReference>
<dbReference type="InterPro" id="IPR039425">
    <property type="entry name" value="RNA_pol_sigma-70-like"/>
</dbReference>
<gene>
    <name evidence="8" type="ORF">Cflav_PD2975</name>
</gene>
<name>B9XIL6_PEDPL</name>
<dbReference type="PANTHER" id="PTHR43133:SF8">
    <property type="entry name" value="RNA POLYMERASE SIGMA FACTOR HI_1459-RELATED"/>
    <property type="match status" value="1"/>
</dbReference>
<dbReference type="NCBIfam" id="TIGR02937">
    <property type="entry name" value="sigma70-ECF"/>
    <property type="match status" value="1"/>
</dbReference>
<keyword evidence="9" id="KW-1185">Reference proteome</keyword>
<dbReference type="GO" id="GO:0003677">
    <property type="term" value="F:DNA binding"/>
    <property type="evidence" value="ECO:0007669"/>
    <property type="project" value="UniProtKB-KW"/>
</dbReference>
<reference evidence="8 9" key="1">
    <citation type="journal article" date="2011" name="J. Bacteriol.">
        <title>Genome sequence of 'Pedosphaera parvula' Ellin514, an aerobic Verrucomicrobial isolate from pasture soil.</title>
        <authorList>
            <person name="Kant R."/>
            <person name="van Passel M.W."/>
            <person name="Sangwan P."/>
            <person name="Palva A."/>
            <person name="Lucas S."/>
            <person name="Copeland A."/>
            <person name="Lapidus A."/>
            <person name="Glavina Del Rio T."/>
            <person name="Dalin E."/>
            <person name="Tice H."/>
            <person name="Bruce D."/>
            <person name="Goodwin L."/>
            <person name="Pitluck S."/>
            <person name="Chertkov O."/>
            <person name="Larimer F.W."/>
            <person name="Land M.L."/>
            <person name="Hauser L."/>
            <person name="Brettin T.S."/>
            <person name="Detter J.C."/>
            <person name="Han S."/>
            <person name="de Vos W.M."/>
            <person name="Janssen P.H."/>
            <person name="Smidt H."/>
        </authorList>
    </citation>
    <scope>NUCLEOTIDE SEQUENCE [LARGE SCALE GENOMIC DNA]</scope>
    <source>
        <strain evidence="8 9">Ellin514</strain>
    </source>
</reference>
<keyword evidence="5" id="KW-0804">Transcription</keyword>
<dbReference type="AlphaFoldDB" id="B9XIL6"/>
<dbReference type="InterPro" id="IPR013325">
    <property type="entry name" value="RNA_pol_sigma_r2"/>
</dbReference>
<dbReference type="Gene3D" id="1.10.10.10">
    <property type="entry name" value="Winged helix-like DNA-binding domain superfamily/Winged helix DNA-binding domain"/>
    <property type="match status" value="1"/>
</dbReference>
<comment type="caution">
    <text evidence="8">The sequence shown here is derived from an EMBL/GenBank/DDBJ whole genome shotgun (WGS) entry which is preliminary data.</text>
</comment>
<evidence type="ECO:0000256" key="3">
    <source>
        <dbReference type="ARBA" id="ARBA00023082"/>
    </source>
</evidence>
<dbReference type="Pfam" id="PF08281">
    <property type="entry name" value="Sigma70_r4_2"/>
    <property type="match status" value="1"/>
</dbReference>
<sequence>MMMTEDMELVREYAARQSEEAFAALVSRHLNLVYSVALRQLGDPHLAEEVTQAAFIILARKAGSLGPKTIVSAWLCRTAQYVAARAVRTQRRRQCREQETYMQSLLNQPEPEISRWPDIAPLLDVAMAGLGEKDHSAIVLRFFEGKDLKQVGAALGVNENAAKTRVSRAVEKMRRFFSKRGVTLSVAAITGAVAANSIQAAPVALAKSVTAVAVAKGATASVPTLGLVKAGLKWITWAKAKIAVVAGGIVLLSTGVTMMTVGVESDHVRGATRGPDIQGAWEGVTTLDAPGLDIGGVRLGEKAQTRIVFAIDKTNGVYGVTGDVIDLGIKNIRISKIMYDFPTVRIDIEGWGSFKAKVNGEGTEMKFQVGDKLVVYARTNAPDTVPERLAESDFSPHNGADLQGYWKGKIGGRPDGAPVNWKIAGQTDGTYRGEMDRPTLYLGANHWPVFVSYKDSKVTLKPMSGAGLFLGKINGDGTEIVGTWYERGALRPMTLKRAEYVPESPLPESAYAFSSKTDLQGHWKTVCAVKVGPVMKQPLDLDIAKLSDGTFLSTLAMPWCALEGMGDPLSATDFKYQLQNVRLEWKSLGAVFDGKLTDGKLTGKWIQGGASIPMIFERSQP</sequence>
<dbReference type="SUPFAM" id="SSF88946">
    <property type="entry name" value="Sigma2 domain of RNA polymerase sigma factors"/>
    <property type="match status" value="1"/>
</dbReference>
<dbReference type="RefSeq" id="WP_007415659.1">
    <property type="nucleotide sequence ID" value="NZ_ABOX02000018.1"/>
</dbReference>
<dbReference type="InterPro" id="IPR013324">
    <property type="entry name" value="RNA_pol_sigma_r3/r4-like"/>
</dbReference>
<dbReference type="OrthoDB" id="263872at2"/>
<evidence type="ECO:0000259" key="7">
    <source>
        <dbReference type="Pfam" id="PF08281"/>
    </source>
</evidence>
<feature type="domain" description="RNA polymerase sigma-70 region 2" evidence="6">
    <location>
        <begin position="25"/>
        <end position="93"/>
    </location>
</feature>
<dbReference type="InterPro" id="IPR036388">
    <property type="entry name" value="WH-like_DNA-bd_sf"/>
</dbReference>
<keyword evidence="2" id="KW-0805">Transcription regulation</keyword>
<dbReference type="PANTHER" id="PTHR43133">
    <property type="entry name" value="RNA POLYMERASE ECF-TYPE SIGMA FACTO"/>
    <property type="match status" value="1"/>
</dbReference>
<evidence type="ECO:0000259" key="6">
    <source>
        <dbReference type="Pfam" id="PF04542"/>
    </source>
</evidence>
<evidence type="ECO:0000313" key="9">
    <source>
        <dbReference type="Proteomes" id="UP000003688"/>
    </source>
</evidence>
<dbReference type="EMBL" id="ABOX02000018">
    <property type="protein sequence ID" value="EEF60279.1"/>
    <property type="molecule type" value="Genomic_DNA"/>
</dbReference>
<dbReference type="STRING" id="320771.Cflav_PD2975"/>
<keyword evidence="4" id="KW-0238">DNA-binding</keyword>
<evidence type="ECO:0000313" key="8">
    <source>
        <dbReference type="EMBL" id="EEF60279.1"/>
    </source>
</evidence>
<dbReference type="Proteomes" id="UP000003688">
    <property type="component" value="Unassembled WGS sequence"/>
</dbReference>
<evidence type="ECO:0000256" key="2">
    <source>
        <dbReference type="ARBA" id="ARBA00023015"/>
    </source>
</evidence>
<evidence type="ECO:0000256" key="5">
    <source>
        <dbReference type="ARBA" id="ARBA00023163"/>
    </source>
</evidence>
<dbReference type="Gene3D" id="1.10.1740.10">
    <property type="match status" value="1"/>
</dbReference>
<keyword evidence="3" id="KW-0731">Sigma factor</keyword>
<accession>B9XIL6</accession>
<dbReference type="InterPro" id="IPR014284">
    <property type="entry name" value="RNA_pol_sigma-70_dom"/>
</dbReference>
<dbReference type="GO" id="GO:0006352">
    <property type="term" value="P:DNA-templated transcription initiation"/>
    <property type="evidence" value="ECO:0007669"/>
    <property type="project" value="InterPro"/>
</dbReference>